<accession>A0ABS8V582</accession>
<organism evidence="1 2">
    <name type="scientific">Datura stramonium</name>
    <name type="common">Jimsonweed</name>
    <name type="synonym">Common thornapple</name>
    <dbReference type="NCBI Taxonomy" id="4076"/>
    <lineage>
        <taxon>Eukaryota</taxon>
        <taxon>Viridiplantae</taxon>
        <taxon>Streptophyta</taxon>
        <taxon>Embryophyta</taxon>
        <taxon>Tracheophyta</taxon>
        <taxon>Spermatophyta</taxon>
        <taxon>Magnoliopsida</taxon>
        <taxon>eudicotyledons</taxon>
        <taxon>Gunneridae</taxon>
        <taxon>Pentapetalae</taxon>
        <taxon>asterids</taxon>
        <taxon>lamiids</taxon>
        <taxon>Solanales</taxon>
        <taxon>Solanaceae</taxon>
        <taxon>Solanoideae</taxon>
        <taxon>Datureae</taxon>
        <taxon>Datura</taxon>
    </lineage>
</organism>
<protein>
    <submittedName>
        <fullName evidence="1">Uncharacterized protein</fullName>
    </submittedName>
</protein>
<evidence type="ECO:0000313" key="1">
    <source>
        <dbReference type="EMBL" id="MCD9642320.1"/>
    </source>
</evidence>
<name>A0ABS8V582_DATST</name>
<gene>
    <name evidence="1" type="ORF">HAX54_029031</name>
</gene>
<sequence length="186" mass="20491">MGSSSWLPEFPTEVCGGLAKSLFTVNSKNNDKLPHLIGSACLDCGDTDVPRHNLSEAILSPSSPSTNSSTCHSVCPLHRNYLQHHNTLGGRGRFPKPSTMLTPLPNSTLRDVRIPLFRHHLHSMRVRDAMKQIRHGSDTICHRLRFPALRSEGPCGASPLRPAFLTGTIYWFRPSMGSSRNGSIPD</sequence>
<reference evidence="1 2" key="1">
    <citation type="journal article" date="2021" name="BMC Genomics">
        <title>Datura genome reveals duplications of psychoactive alkaloid biosynthetic genes and high mutation rate following tissue culture.</title>
        <authorList>
            <person name="Rajewski A."/>
            <person name="Carter-House D."/>
            <person name="Stajich J."/>
            <person name="Litt A."/>
        </authorList>
    </citation>
    <scope>NUCLEOTIDE SEQUENCE [LARGE SCALE GENOMIC DNA]</scope>
    <source>
        <strain evidence="1">AR-01</strain>
    </source>
</reference>
<comment type="caution">
    <text evidence="1">The sequence shown here is derived from an EMBL/GenBank/DDBJ whole genome shotgun (WGS) entry which is preliminary data.</text>
</comment>
<dbReference type="Proteomes" id="UP000823775">
    <property type="component" value="Unassembled WGS sequence"/>
</dbReference>
<keyword evidence="2" id="KW-1185">Reference proteome</keyword>
<dbReference type="EMBL" id="JACEIK010003586">
    <property type="protein sequence ID" value="MCD9642320.1"/>
    <property type="molecule type" value="Genomic_DNA"/>
</dbReference>
<proteinExistence type="predicted"/>
<evidence type="ECO:0000313" key="2">
    <source>
        <dbReference type="Proteomes" id="UP000823775"/>
    </source>
</evidence>